<accession>A0A7S2LI29</accession>
<evidence type="ECO:0000313" key="1">
    <source>
        <dbReference type="EMBL" id="CAD9606886.1"/>
    </source>
</evidence>
<gene>
    <name evidence="1" type="ORF">BRAN1462_LOCUS39893</name>
</gene>
<proteinExistence type="predicted"/>
<dbReference type="EMBL" id="HBGW01062560">
    <property type="protein sequence ID" value="CAD9606886.1"/>
    <property type="molecule type" value="Transcribed_RNA"/>
</dbReference>
<reference evidence="1" key="1">
    <citation type="submission" date="2021-01" db="EMBL/GenBank/DDBJ databases">
        <authorList>
            <person name="Corre E."/>
            <person name="Pelletier E."/>
            <person name="Niang G."/>
            <person name="Scheremetjew M."/>
            <person name="Finn R."/>
            <person name="Kale V."/>
            <person name="Holt S."/>
            <person name="Cochrane G."/>
            <person name="Meng A."/>
            <person name="Brown T."/>
            <person name="Cohen L."/>
        </authorList>
    </citation>
    <scope>NUCLEOTIDE SEQUENCE</scope>
    <source>
        <strain evidence="1">RCC3387</strain>
    </source>
</reference>
<dbReference type="AlphaFoldDB" id="A0A7S2LI29"/>
<protein>
    <submittedName>
        <fullName evidence="1">Uncharacterized protein</fullName>
    </submittedName>
</protein>
<sequence>MSRLFRVRVVTYRPGDAPPALSKEADSSSDMYPAIHADDHPVATVWLLRGPGQGHWDALIPQALQAQAEPALVNQDTKDDVNQRLVTLWAASPALHDMMEGV</sequence>
<organism evidence="1">
    <name type="scientific">Zooxanthella nutricula</name>
    <dbReference type="NCBI Taxonomy" id="1333877"/>
    <lineage>
        <taxon>Eukaryota</taxon>
        <taxon>Sar</taxon>
        <taxon>Alveolata</taxon>
        <taxon>Dinophyceae</taxon>
        <taxon>Peridiniales</taxon>
        <taxon>Peridiniales incertae sedis</taxon>
        <taxon>Zooxanthella</taxon>
    </lineage>
</organism>
<name>A0A7S2LI29_9DINO</name>